<gene>
    <name evidence="1" type="ORF">NLI96_g8226</name>
</gene>
<comment type="caution">
    <text evidence="1">The sequence shown here is derived from an EMBL/GenBank/DDBJ whole genome shotgun (WGS) entry which is preliminary data.</text>
</comment>
<evidence type="ECO:0000313" key="2">
    <source>
        <dbReference type="Proteomes" id="UP001212997"/>
    </source>
</evidence>
<evidence type="ECO:0000313" key="1">
    <source>
        <dbReference type="EMBL" id="KAJ3480618.1"/>
    </source>
</evidence>
<reference evidence="1" key="1">
    <citation type="submission" date="2022-07" db="EMBL/GenBank/DDBJ databases">
        <title>Genome Sequence of Physisporinus lineatus.</title>
        <authorList>
            <person name="Buettner E."/>
        </authorList>
    </citation>
    <scope>NUCLEOTIDE SEQUENCE</scope>
    <source>
        <strain evidence="1">VT162</strain>
    </source>
</reference>
<sequence>MTSPSDSVYAHVAELEQAGTINDDYHPPAQLPGAENARNEEVLLGDEIVFILKQARKSHPGINDELFQLVTVLELFLTALFHIPIADKDQRNLIVRRFAKLCRESYQVPNSLRVTGVQWDPAQDKKAGAYSDVYSGMLNGEIVAIKQLRVFHLIKDSQKPPSLEVIFVLCLWRRSRPDI</sequence>
<dbReference type="AlphaFoldDB" id="A0AAD5YGH4"/>
<protein>
    <submittedName>
        <fullName evidence="1">Uncharacterized protein</fullName>
    </submittedName>
</protein>
<organism evidence="1 2">
    <name type="scientific">Meripilus lineatus</name>
    <dbReference type="NCBI Taxonomy" id="2056292"/>
    <lineage>
        <taxon>Eukaryota</taxon>
        <taxon>Fungi</taxon>
        <taxon>Dikarya</taxon>
        <taxon>Basidiomycota</taxon>
        <taxon>Agaricomycotina</taxon>
        <taxon>Agaricomycetes</taxon>
        <taxon>Polyporales</taxon>
        <taxon>Meripilaceae</taxon>
        <taxon>Meripilus</taxon>
    </lineage>
</organism>
<dbReference type="Proteomes" id="UP001212997">
    <property type="component" value="Unassembled WGS sequence"/>
</dbReference>
<accession>A0AAD5YGH4</accession>
<proteinExistence type="predicted"/>
<dbReference type="EMBL" id="JANAWD010000365">
    <property type="protein sequence ID" value="KAJ3480618.1"/>
    <property type="molecule type" value="Genomic_DNA"/>
</dbReference>
<keyword evidence="2" id="KW-1185">Reference proteome</keyword>
<name>A0AAD5YGH4_9APHY</name>